<dbReference type="PATRIC" id="fig|1121353.3.peg.2248"/>
<dbReference type="NCBIfam" id="NF041757">
    <property type="entry name" value="EfeO"/>
    <property type="match status" value="1"/>
</dbReference>
<evidence type="ECO:0000259" key="6">
    <source>
        <dbReference type="Pfam" id="PF13473"/>
    </source>
</evidence>
<dbReference type="InterPro" id="IPR028096">
    <property type="entry name" value="EfeO_Cupredoxin"/>
</dbReference>
<feature type="domain" description="Imelysin-like" evidence="5">
    <location>
        <begin position="142"/>
        <end position="374"/>
    </location>
</feature>
<dbReference type="STRING" id="1121353.H924_11000"/>
<dbReference type="Pfam" id="PF09375">
    <property type="entry name" value="Peptidase_M75"/>
    <property type="match status" value="1"/>
</dbReference>
<dbReference type="CDD" id="cd14656">
    <property type="entry name" value="Imelysin-like_EfeO"/>
    <property type="match status" value="1"/>
</dbReference>
<dbReference type="Gene3D" id="1.20.1420.20">
    <property type="entry name" value="M75 peptidase, HXXE motif"/>
    <property type="match status" value="1"/>
</dbReference>
<evidence type="ECO:0000256" key="2">
    <source>
        <dbReference type="ARBA" id="ARBA00005989"/>
    </source>
</evidence>
<dbReference type="AlphaFoldDB" id="M1V072"/>
<dbReference type="eggNOG" id="COG2822">
    <property type="taxonomic scope" value="Bacteria"/>
</dbReference>
<keyword evidence="3 4" id="KW-0732">Signal</keyword>
<accession>M1V072</accession>
<feature type="domain" description="EfeO-type cupredoxin-like" evidence="6">
    <location>
        <begin position="17"/>
        <end position="123"/>
    </location>
</feature>
<organism evidence="7 8">
    <name type="scientific">Corynebacterium callunae DSM 20147</name>
    <dbReference type="NCBI Taxonomy" id="1121353"/>
    <lineage>
        <taxon>Bacteria</taxon>
        <taxon>Bacillati</taxon>
        <taxon>Actinomycetota</taxon>
        <taxon>Actinomycetes</taxon>
        <taxon>Mycobacteriales</taxon>
        <taxon>Corynebacteriaceae</taxon>
        <taxon>Corynebacterium</taxon>
    </lineage>
</organism>
<evidence type="ECO:0000256" key="3">
    <source>
        <dbReference type="ARBA" id="ARBA00022729"/>
    </source>
</evidence>
<proteinExistence type="inferred from homology"/>
<dbReference type="InterPro" id="IPR038352">
    <property type="entry name" value="Imelysin_sf"/>
</dbReference>
<dbReference type="InterPro" id="IPR034981">
    <property type="entry name" value="Imelysin-like_EfeO/Algp7"/>
</dbReference>
<keyword evidence="8" id="KW-1185">Reference proteome</keyword>
<comment type="similarity">
    <text evidence="2">Belongs to the EfeM/EfeO family.</text>
</comment>
<dbReference type="KEGG" id="ccn:H924_11000"/>
<dbReference type="PROSITE" id="PS51257">
    <property type="entry name" value="PROKAR_LIPOPROTEIN"/>
    <property type="match status" value="1"/>
</dbReference>
<dbReference type="EMBL" id="CP004354">
    <property type="protein sequence ID" value="AGG67628.1"/>
    <property type="molecule type" value="Genomic_DNA"/>
</dbReference>
<gene>
    <name evidence="7" type="ORF">H924_11000</name>
</gene>
<dbReference type="PANTHER" id="PTHR39192:SF1">
    <property type="entry name" value="IRON UPTAKE SYSTEM COMPONENT EFEO"/>
    <property type="match status" value="1"/>
</dbReference>
<feature type="signal peptide" evidence="4">
    <location>
        <begin position="1"/>
        <end position="18"/>
    </location>
</feature>
<feature type="chain" id="PRO_5038893647" evidence="4">
    <location>
        <begin position="19"/>
        <end position="382"/>
    </location>
</feature>
<dbReference type="Gene3D" id="2.60.40.420">
    <property type="entry name" value="Cupredoxins - blue copper proteins"/>
    <property type="match status" value="1"/>
</dbReference>
<dbReference type="InterPro" id="IPR050894">
    <property type="entry name" value="EfeM/EfeO_iron_uptake"/>
</dbReference>
<comment type="subcellular location">
    <subcellularLocation>
        <location evidence="1">Periplasm</location>
    </subcellularLocation>
</comment>
<dbReference type="Pfam" id="PF13473">
    <property type="entry name" value="Cupredoxin_1"/>
    <property type="match status" value="1"/>
</dbReference>
<protein>
    <submittedName>
        <fullName evidence="7">Peptidase</fullName>
    </submittedName>
</protein>
<evidence type="ECO:0000313" key="8">
    <source>
        <dbReference type="Proteomes" id="UP000011760"/>
    </source>
</evidence>
<dbReference type="GO" id="GO:0042597">
    <property type="term" value="C:periplasmic space"/>
    <property type="evidence" value="ECO:0007669"/>
    <property type="project" value="UniProtKB-SubCell"/>
</dbReference>
<evidence type="ECO:0000256" key="1">
    <source>
        <dbReference type="ARBA" id="ARBA00004418"/>
    </source>
</evidence>
<name>M1V072_9CORY</name>
<dbReference type="HOGENOM" id="CLU_050342_2_1_11"/>
<evidence type="ECO:0000256" key="4">
    <source>
        <dbReference type="SAM" id="SignalP"/>
    </source>
</evidence>
<dbReference type="Proteomes" id="UP000011760">
    <property type="component" value="Chromosome"/>
</dbReference>
<reference evidence="7 8" key="1">
    <citation type="submission" date="2013-02" db="EMBL/GenBank/DDBJ databases">
        <title>The complete genome sequence of Corynebacterium callunae DSM 20147.</title>
        <authorList>
            <person name="Ruckert C."/>
            <person name="Albersmeier A."/>
            <person name="Kalinowski J."/>
        </authorList>
    </citation>
    <scope>NUCLEOTIDE SEQUENCE [LARGE SCALE GENOMIC DNA]</scope>
    <source>
        <strain evidence="7 8">DSM 20147</strain>
    </source>
</reference>
<dbReference type="RefSeq" id="WP_015652054.1">
    <property type="nucleotide sequence ID" value="NC_020506.1"/>
</dbReference>
<dbReference type="InterPro" id="IPR053377">
    <property type="entry name" value="Iron_uptake_EfeM/EfeO"/>
</dbReference>
<dbReference type="InterPro" id="IPR018976">
    <property type="entry name" value="Imelysin-like"/>
</dbReference>
<dbReference type="PANTHER" id="PTHR39192">
    <property type="entry name" value="IRON UPTAKE SYSTEM COMPONENT EFEO"/>
    <property type="match status" value="1"/>
</dbReference>
<evidence type="ECO:0000259" key="5">
    <source>
        <dbReference type="Pfam" id="PF09375"/>
    </source>
</evidence>
<sequence>MSKRSVSLSLRAVPTALALSLLLAGCADKAAVGASTIDVQADDTTCAVATTDLSTGSTTFNVVNNGTKTNEFYIMTSGGRVLGEVENIGPGASRTLVVEFQEAGEYTTLCKPGMVGDGITGTLQVTGDSVNSTEGDAALTEAVDSYTSYVRSQTENLQGVSAAFVDAINAGDVELAKSLFAQVRTPYERIEPVAESFPNDLDPRLDLREADLAEGDTWTGFHAIEKDLWVNGAITDNTKQLADQLSKDLQELVDGVNSAEFQLTPVQIASGAQGLLDEIATSKITGEEDIFSHTDLYDFQANLDGSRAAIASLEKPLEERKAGMLSEINARFDAVQEELDKHREGDGFVSYDQVDDTERKALSTALDHLTEEVSKVQSVISE</sequence>
<dbReference type="SUPFAM" id="SSF49503">
    <property type="entry name" value="Cupredoxins"/>
    <property type="match status" value="1"/>
</dbReference>
<dbReference type="OrthoDB" id="7348379at2"/>
<dbReference type="InterPro" id="IPR008972">
    <property type="entry name" value="Cupredoxin"/>
</dbReference>
<evidence type="ECO:0000313" key="7">
    <source>
        <dbReference type="EMBL" id="AGG67628.1"/>
    </source>
</evidence>